<dbReference type="InterPro" id="IPR051070">
    <property type="entry name" value="NF-kappa-B_inhibitor"/>
</dbReference>
<dbReference type="GO" id="GO:0071356">
    <property type="term" value="P:cellular response to tumor necrosis factor"/>
    <property type="evidence" value="ECO:0007669"/>
    <property type="project" value="TreeGrafter"/>
</dbReference>
<dbReference type="PANTHER" id="PTHR46680:SF3">
    <property type="entry name" value="NF-KAPPA-B INHIBITOR CACTUS"/>
    <property type="match status" value="1"/>
</dbReference>
<reference evidence="4" key="1">
    <citation type="submission" date="2022-02" db="EMBL/GenBank/DDBJ databases">
        <title>The genetically variable rfb locus in Leptospira is a mobile cassette and a molecular signature of serovar identity.</title>
        <authorList>
            <person name="Nieves C."/>
            <person name="Vincent A.T."/>
            <person name="Zarantonelli L."/>
            <person name="Picardeau M."/>
            <person name="Veyrier F.J."/>
            <person name="Buschiazzo A."/>
        </authorList>
    </citation>
    <scope>NUCLEOTIDE SEQUENCE</scope>
    <source>
        <strain evidence="4">IP1512017</strain>
    </source>
</reference>
<dbReference type="SMART" id="SM00248">
    <property type="entry name" value="ANK"/>
    <property type="match status" value="4"/>
</dbReference>
<feature type="repeat" description="ANK" evidence="3">
    <location>
        <begin position="47"/>
        <end position="79"/>
    </location>
</feature>
<proteinExistence type="predicted"/>
<dbReference type="EMBL" id="CP091957">
    <property type="protein sequence ID" value="UOG57998.1"/>
    <property type="molecule type" value="Genomic_DNA"/>
</dbReference>
<name>A0AAE9GJT7_9LEPT</name>
<dbReference type="GO" id="GO:0005829">
    <property type="term" value="C:cytosol"/>
    <property type="evidence" value="ECO:0007669"/>
    <property type="project" value="TreeGrafter"/>
</dbReference>
<evidence type="ECO:0000256" key="2">
    <source>
        <dbReference type="ARBA" id="ARBA00023043"/>
    </source>
</evidence>
<keyword evidence="2 3" id="KW-0040">ANK repeat</keyword>
<evidence type="ECO:0000256" key="1">
    <source>
        <dbReference type="ARBA" id="ARBA00022737"/>
    </source>
</evidence>
<evidence type="ECO:0000313" key="5">
    <source>
        <dbReference type="Proteomes" id="UP000829829"/>
    </source>
</evidence>
<accession>A0AAE9GJT7</accession>
<dbReference type="RefSeq" id="WP_243815945.1">
    <property type="nucleotide sequence ID" value="NZ_CP091957.1"/>
</dbReference>
<dbReference type="InterPro" id="IPR002110">
    <property type="entry name" value="Ankyrin_rpt"/>
</dbReference>
<protein>
    <submittedName>
        <fullName evidence="4">Ankyrin repeat domain-containing protein</fullName>
    </submittedName>
</protein>
<dbReference type="Pfam" id="PF00023">
    <property type="entry name" value="Ank"/>
    <property type="match status" value="2"/>
</dbReference>
<evidence type="ECO:0000256" key="3">
    <source>
        <dbReference type="PROSITE-ProRule" id="PRU00023"/>
    </source>
</evidence>
<dbReference type="PANTHER" id="PTHR46680">
    <property type="entry name" value="NF-KAPPA-B INHIBITOR ALPHA"/>
    <property type="match status" value="1"/>
</dbReference>
<dbReference type="Gene3D" id="1.25.40.20">
    <property type="entry name" value="Ankyrin repeat-containing domain"/>
    <property type="match status" value="1"/>
</dbReference>
<feature type="repeat" description="ANK" evidence="3">
    <location>
        <begin position="181"/>
        <end position="213"/>
    </location>
</feature>
<dbReference type="Pfam" id="PF12796">
    <property type="entry name" value="Ank_2"/>
    <property type="match status" value="1"/>
</dbReference>
<evidence type="ECO:0000313" key="4">
    <source>
        <dbReference type="EMBL" id="UOG57998.1"/>
    </source>
</evidence>
<dbReference type="PROSITE" id="PS50088">
    <property type="entry name" value="ANK_REPEAT"/>
    <property type="match status" value="4"/>
</dbReference>
<dbReference type="InterPro" id="IPR036770">
    <property type="entry name" value="Ankyrin_rpt-contain_sf"/>
</dbReference>
<feature type="repeat" description="ANK" evidence="3">
    <location>
        <begin position="148"/>
        <end position="180"/>
    </location>
</feature>
<dbReference type="PROSITE" id="PS50297">
    <property type="entry name" value="ANK_REP_REGION"/>
    <property type="match status" value="4"/>
</dbReference>
<keyword evidence="1" id="KW-0677">Repeat</keyword>
<sequence>METQLLNSRLLKEIGKYNSDLKKIEDYLKQGADVHCKTGEFGGRDEWGNSPIHIAVKEERIDIVDLLLEYGADINSKNQEGYSPLYKIPWKRKEGFSLLQLLQQKGADLKCLTNSGISLLHYAALQDNVPILEYLFQNGLELDLQSGHGDTPLHWTVHYHCIESARYLLNQGAKINLQNENGNTVLHEAALRDYDKLIFLFLEFGADPEVKNKEGKTAANLAEKEKTKSILLGAYSPTQDPELQNLVRQILTDQKNLIVLLQKETQNAIHDTWLRIDYKNLQRTVLKSLQNSRRDWETNFPDTTAIVLEWGGDSQMPYGAYAFARGYSQFEVLKESFVFENEYCKFEDDESGIDFSDAFEGIDFLLKSCDKKEYTIVKELYASFLSSSLKKVFSEVFPENPNQFWYFFGCEHDQDPFLLYKS</sequence>
<feature type="repeat" description="ANK" evidence="3">
    <location>
        <begin position="115"/>
        <end position="147"/>
    </location>
</feature>
<dbReference type="Proteomes" id="UP000829829">
    <property type="component" value="Chromosome 1"/>
</dbReference>
<gene>
    <name evidence="4" type="ORF">MAL03_07830</name>
</gene>
<dbReference type="GO" id="GO:0051059">
    <property type="term" value="F:NF-kappaB binding"/>
    <property type="evidence" value="ECO:0007669"/>
    <property type="project" value="TreeGrafter"/>
</dbReference>
<dbReference type="AlphaFoldDB" id="A0AAE9GJT7"/>
<organism evidence="4 5">
    <name type="scientific">Leptospira noguchii</name>
    <dbReference type="NCBI Taxonomy" id="28182"/>
    <lineage>
        <taxon>Bacteria</taxon>
        <taxon>Pseudomonadati</taxon>
        <taxon>Spirochaetota</taxon>
        <taxon>Spirochaetia</taxon>
        <taxon>Leptospirales</taxon>
        <taxon>Leptospiraceae</taxon>
        <taxon>Leptospira</taxon>
    </lineage>
</organism>
<dbReference type="SUPFAM" id="SSF48403">
    <property type="entry name" value="Ankyrin repeat"/>
    <property type="match status" value="1"/>
</dbReference>